<dbReference type="EMBL" id="JSWE01000141">
    <property type="protein sequence ID" value="KIE04838.1"/>
    <property type="molecule type" value="Genomic_DNA"/>
</dbReference>
<organism evidence="11 12">
    <name type="scientific">Candidatus Jidaibacter acanthamoebae</name>
    <dbReference type="NCBI Taxonomy" id="86105"/>
    <lineage>
        <taxon>Bacteria</taxon>
        <taxon>Pseudomonadati</taxon>
        <taxon>Pseudomonadota</taxon>
        <taxon>Alphaproteobacteria</taxon>
        <taxon>Rickettsiales</taxon>
        <taxon>Candidatus Midichloriaceae</taxon>
        <taxon>Candidatus Jidaibacter</taxon>
    </lineage>
</organism>
<reference evidence="11 12" key="1">
    <citation type="submission" date="2014-11" db="EMBL/GenBank/DDBJ databases">
        <title>A Rickettsiales Symbiont of Amoebae With Ancient Features.</title>
        <authorList>
            <person name="Schulz F."/>
            <person name="Martijn J."/>
            <person name="Wascher F."/>
            <person name="Kostanjsek R."/>
            <person name="Ettema T.J."/>
            <person name="Horn M."/>
        </authorList>
    </citation>
    <scope>NUCLEOTIDE SEQUENCE [LARGE SCALE GENOMIC DNA]</scope>
    <source>
        <strain evidence="11 12">UWC36</strain>
    </source>
</reference>
<feature type="signal peptide" evidence="8">
    <location>
        <begin position="1"/>
        <end position="22"/>
    </location>
</feature>
<keyword evidence="7 8" id="KW-0998">Cell outer membrane</keyword>
<dbReference type="NCBIfam" id="TIGR03303">
    <property type="entry name" value="OM_YaeT"/>
    <property type="match status" value="1"/>
</dbReference>
<keyword evidence="2 8" id="KW-1134">Transmembrane beta strand</keyword>
<accession>A0A0C1QL43</accession>
<evidence type="ECO:0000256" key="2">
    <source>
        <dbReference type="ARBA" id="ARBA00022452"/>
    </source>
</evidence>
<keyword evidence="4 8" id="KW-0732">Signal</keyword>
<feature type="domain" description="POTRA" evidence="10">
    <location>
        <begin position="91"/>
        <end position="168"/>
    </location>
</feature>
<evidence type="ECO:0000256" key="6">
    <source>
        <dbReference type="ARBA" id="ARBA00023136"/>
    </source>
</evidence>
<feature type="domain" description="POTRA" evidence="10">
    <location>
        <begin position="344"/>
        <end position="417"/>
    </location>
</feature>
<sequence precursor="true">MKRFLQLANFFAFALFPSLSLAESIKQIKVTGNQRISPETVEAYLENRVGDQYNQKKVDSSIKNLFSTGFFSNIKIYQQQSILVVEVEENPLINKVAFEGNKRLKDKDLLKELSMVERSSFSNTKLQQDVKKILSLYQKRGRYTASVEPKLIKLDQNRANIIYEINEGSVAKIKKINFVGNHVFTDQKLSSVILSKESRWYQFFSSSDVYDGDKLNIDQEFLKRFYLAEGFADFEVRSATAELTPNKDSFVLSFVVHEGPAYNVRNIKIESKIPNIDIDKLYSLLEFKSGDLYSINQVENSIEKITDHLGDLGYAFVDVEDSIEKDPENKALDITFTINETYKIYVNRINIKNNTRTLDHVIRREFKLAEGDPYNTTKVFRSKQRIKNLGFFNSVEFKNSKTDEPDKVDIDVEVQETSTGSLNFAAGYNTSSGPLGSIALTESNFLGKGQEVGIELTRAKKAADVSFSFTEPQFLDYPLSVGFDLFSNSKNRAHESSYDSKSVGFVLRAGYELTEHLYHGVRYSAKRERISNIPSDASIYIKEQEGKNTVSSIGHSLTYDKLDDRIDPTKGYLLKFNQDLAGLGGQTYYIDHKLVGAAYYPVYKRDVILSFVAKAGNITGLKGKPVRINDRTFLGSDDIRGFDSAGIGPRTKEKKEALGGKTFYTGSLELTFPVGLSSELGVRGVAFTDFGALFDPGQKQKDKEGFYNDHSLRASAGVGIKWNSALGNIRIDYGIPFRKKSYDEKKSFRISFGTRF</sequence>
<feature type="chain" id="PRO_5008985129" description="Outer membrane protein assembly factor BamA" evidence="8">
    <location>
        <begin position="23"/>
        <end position="756"/>
    </location>
</feature>
<dbReference type="InterPro" id="IPR000184">
    <property type="entry name" value="Bac_surfAg_D15"/>
</dbReference>
<protein>
    <recommendedName>
        <fullName evidence="8 9">Outer membrane protein assembly factor BamA</fullName>
    </recommendedName>
</protein>
<evidence type="ECO:0000313" key="12">
    <source>
        <dbReference type="Proteomes" id="UP000031258"/>
    </source>
</evidence>
<keyword evidence="6 8" id="KW-0472">Membrane</keyword>
<dbReference type="STRING" id="86105.NF27_FP00290"/>
<evidence type="ECO:0000313" key="11">
    <source>
        <dbReference type="EMBL" id="KIE04838.1"/>
    </source>
</evidence>
<keyword evidence="5 8" id="KW-0677">Repeat</keyword>
<feature type="domain" description="POTRA" evidence="10">
    <location>
        <begin position="23"/>
        <end position="90"/>
    </location>
</feature>
<dbReference type="OrthoDB" id="9803054at2"/>
<evidence type="ECO:0000256" key="7">
    <source>
        <dbReference type="ARBA" id="ARBA00023237"/>
    </source>
</evidence>
<comment type="subunit">
    <text evidence="8">Part of the Bam complex.</text>
</comment>
<evidence type="ECO:0000256" key="3">
    <source>
        <dbReference type="ARBA" id="ARBA00022692"/>
    </source>
</evidence>
<evidence type="ECO:0000256" key="1">
    <source>
        <dbReference type="ARBA" id="ARBA00004370"/>
    </source>
</evidence>
<dbReference type="Pfam" id="PF01103">
    <property type="entry name" value="Omp85"/>
    <property type="match status" value="1"/>
</dbReference>
<proteinExistence type="inferred from homology"/>
<keyword evidence="3 8" id="KW-0812">Transmembrane</keyword>
<dbReference type="InterPro" id="IPR023707">
    <property type="entry name" value="OM_assembly_BamA"/>
</dbReference>
<dbReference type="RefSeq" id="WP_053332668.1">
    <property type="nucleotide sequence ID" value="NZ_JSWE01000141.1"/>
</dbReference>
<dbReference type="PROSITE" id="PS51779">
    <property type="entry name" value="POTRA"/>
    <property type="match status" value="3"/>
</dbReference>
<dbReference type="GO" id="GO:0043165">
    <property type="term" value="P:Gram-negative-bacterium-type cell outer membrane assembly"/>
    <property type="evidence" value="ECO:0007669"/>
    <property type="project" value="UniProtKB-UniRule"/>
</dbReference>
<comment type="function">
    <text evidence="8">Part of the outer membrane protein assembly complex, which is involved in assembly and insertion of beta-barrel proteins into the outer membrane.</text>
</comment>
<dbReference type="Gene3D" id="3.10.20.310">
    <property type="entry name" value="membrane protein fhac"/>
    <property type="match status" value="5"/>
</dbReference>
<dbReference type="AlphaFoldDB" id="A0A0C1QL43"/>
<comment type="subcellular location">
    <subcellularLocation>
        <location evidence="8">Cell outer membrane</location>
    </subcellularLocation>
    <subcellularLocation>
        <location evidence="1">Membrane</location>
    </subcellularLocation>
</comment>
<dbReference type="Gene3D" id="2.40.160.50">
    <property type="entry name" value="membrane protein fhac: a member of the omp85/tpsb transporter family"/>
    <property type="match status" value="1"/>
</dbReference>
<dbReference type="InterPro" id="IPR039910">
    <property type="entry name" value="D15-like"/>
</dbReference>
<dbReference type="Pfam" id="PF07244">
    <property type="entry name" value="POTRA"/>
    <property type="match status" value="5"/>
</dbReference>
<evidence type="ECO:0000256" key="8">
    <source>
        <dbReference type="HAMAP-Rule" id="MF_01430"/>
    </source>
</evidence>
<comment type="similarity">
    <text evidence="8">Belongs to the BamA family.</text>
</comment>
<dbReference type="GO" id="GO:0051205">
    <property type="term" value="P:protein insertion into membrane"/>
    <property type="evidence" value="ECO:0007669"/>
    <property type="project" value="UniProtKB-UniRule"/>
</dbReference>
<dbReference type="HAMAP" id="MF_01430">
    <property type="entry name" value="OM_assembly_BamA"/>
    <property type="match status" value="1"/>
</dbReference>
<evidence type="ECO:0000256" key="5">
    <source>
        <dbReference type="ARBA" id="ARBA00022737"/>
    </source>
</evidence>
<dbReference type="InterPro" id="IPR034746">
    <property type="entry name" value="POTRA"/>
</dbReference>
<keyword evidence="12" id="KW-1185">Reference proteome</keyword>
<dbReference type="PIRSF" id="PIRSF006076">
    <property type="entry name" value="OM_assembly_OMP85"/>
    <property type="match status" value="1"/>
</dbReference>
<evidence type="ECO:0000256" key="4">
    <source>
        <dbReference type="ARBA" id="ARBA00022729"/>
    </source>
</evidence>
<evidence type="ECO:0000256" key="9">
    <source>
        <dbReference type="NCBIfam" id="TIGR03303"/>
    </source>
</evidence>
<dbReference type="InterPro" id="IPR010827">
    <property type="entry name" value="BamA/TamA_POTRA"/>
</dbReference>
<dbReference type="PANTHER" id="PTHR12815">
    <property type="entry name" value="SORTING AND ASSEMBLY MACHINERY SAMM50 PROTEIN FAMILY MEMBER"/>
    <property type="match status" value="1"/>
</dbReference>
<evidence type="ECO:0000259" key="10">
    <source>
        <dbReference type="PROSITE" id="PS51779"/>
    </source>
</evidence>
<dbReference type="Proteomes" id="UP000031258">
    <property type="component" value="Unassembled WGS sequence"/>
</dbReference>
<dbReference type="PANTHER" id="PTHR12815:SF23">
    <property type="entry name" value="OUTER MEMBRANE PROTEIN ASSEMBLY FACTOR BAMA"/>
    <property type="match status" value="1"/>
</dbReference>
<gene>
    <name evidence="11" type="primary">bamA_2</name>
    <name evidence="8" type="synonym">bamA</name>
    <name evidence="11" type="ORF">NF27_FP00290</name>
</gene>
<dbReference type="GO" id="GO:0009279">
    <property type="term" value="C:cell outer membrane"/>
    <property type="evidence" value="ECO:0007669"/>
    <property type="project" value="UniProtKB-SubCell"/>
</dbReference>
<name>A0A0C1QL43_9RICK</name>
<comment type="caution">
    <text evidence="11">The sequence shown here is derived from an EMBL/GenBank/DDBJ whole genome shotgun (WGS) entry which is preliminary data.</text>
</comment>